<dbReference type="OrthoDB" id="27237at2759"/>
<dbReference type="EMBL" id="NBII01000002">
    <property type="protein sequence ID" value="PAV21857.1"/>
    <property type="molecule type" value="Genomic_DNA"/>
</dbReference>
<dbReference type="PANTHER" id="PTHR13060">
    <property type="entry name" value="SGT1 PROTEIN HSGT1 SUPPRESSOR OF GCR2"/>
    <property type="match status" value="1"/>
</dbReference>
<feature type="compositionally biased region" description="Acidic residues" evidence="1">
    <location>
        <begin position="655"/>
        <end position="665"/>
    </location>
</feature>
<dbReference type="InParanoid" id="A0A286UQJ8"/>
<keyword evidence="3" id="KW-1185">Reference proteome</keyword>
<feature type="region of interest" description="Disordered" evidence="1">
    <location>
        <begin position="1286"/>
        <end position="1325"/>
    </location>
</feature>
<protein>
    <submittedName>
        <fullName evidence="2">SGT1-domain-containing</fullName>
    </submittedName>
</protein>
<feature type="compositionally biased region" description="Basic and acidic residues" evidence="1">
    <location>
        <begin position="790"/>
        <end position="805"/>
    </location>
</feature>
<dbReference type="STRING" id="2282107.A0A286UQJ8"/>
<proteinExistence type="predicted"/>
<organism evidence="2 3">
    <name type="scientific">Pyrrhoderma noxium</name>
    <dbReference type="NCBI Taxonomy" id="2282107"/>
    <lineage>
        <taxon>Eukaryota</taxon>
        <taxon>Fungi</taxon>
        <taxon>Dikarya</taxon>
        <taxon>Basidiomycota</taxon>
        <taxon>Agaricomycotina</taxon>
        <taxon>Agaricomycetes</taxon>
        <taxon>Hymenochaetales</taxon>
        <taxon>Hymenochaetaceae</taxon>
        <taxon>Pyrrhoderma</taxon>
    </lineage>
</organism>
<evidence type="ECO:0000256" key="1">
    <source>
        <dbReference type="SAM" id="MobiDB-lite"/>
    </source>
</evidence>
<dbReference type="Pfam" id="PF07093">
    <property type="entry name" value="SGT1"/>
    <property type="match status" value="1"/>
</dbReference>
<feature type="compositionally biased region" description="Acidic residues" evidence="1">
    <location>
        <begin position="524"/>
        <end position="544"/>
    </location>
</feature>
<gene>
    <name evidence="2" type="ORF">PNOK_0181400</name>
</gene>
<feature type="region of interest" description="Disordered" evidence="1">
    <location>
        <begin position="627"/>
        <end position="670"/>
    </location>
</feature>
<feature type="region of interest" description="Disordered" evidence="1">
    <location>
        <begin position="716"/>
        <end position="756"/>
    </location>
</feature>
<feature type="compositionally biased region" description="Acidic residues" evidence="1">
    <location>
        <begin position="1300"/>
        <end position="1325"/>
    </location>
</feature>
<comment type="caution">
    <text evidence="2">The sequence shown here is derived from an EMBL/GenBank/DDBJ whole genome shotgun (WGS) entry which is preliminary data.</text>
</comment>
<evidence type="ECO:0000313" key="2">
    <source>
        <dbReference type="EMBL" id="PAV21857.1"/>
    </source>
</evidence>
<sequence length="1325" mass="151557">MTTNIFNLTPTISEDTLQYLIYPSPESSDRASVTSLALFIEEAANTLLPDHIWHRDTFELKVIVNDSLLEQTITNKYGSASKTDEAEGWMLEGRMRVGDSVDDEWCTVWLLREISSKCDVSIRVFDSDGEFLLIEAADQLPPWVTPENSENRVWIHKSRLHLIPISYQSSPATRPKRGHQLEEEDESGLIGNYERDWINVPDALRAIRENSDTEAPEEVQDIIWKRIAGYPEAARQHAHTTKAFLPVDIAKALSKKPSLVQKAVETFYTRDALQLRSANKMTRFPPVPNVLASVRMTRTAYAQLLGQKFHPPKVFGQFRERENTKEWRWRDIGMKIACGFEMLYQESKAHSSILNSEMQESFNVARRDTLRKNTNYVAYIQRLKANGYFKNEVEGSSTWNDLENRAANVYVNTMRDEEGDRPSFARIVNECIARAGEVTLNSDVQEDSDEWLNVDAETFDENIAELMKSKSSKLQREKQTDNDMQVDKEDEENLIAQVQADKLKGLAKKVERFVEGRGSLEGALLDDDEISEEENVSEFSDEEFSSGSEDDKSQIDDEDIAKVKAIRQEAMNKLVPSLDPSEYGKMPPSFYENSQVTAPVTMNTEVHETPTPIFSMDRSNIKSIRRPIFPRDDFDGVDSDDETDEELRVLGEGNVAEEDHEESDEDRPQVVGDVEIDMSEEQEEFLEFSRTQLGISDTMWNEIILDRKKRGAFVPEKSDIKKERQKELKTTYTATAASERVKEPRIPRSGPRPNVNPNLDSFEALMEAMEEELSKARGNLRSKSSTNTQRVDKKGKGVDTSHESDESMDVDDSEIVKAMDAELRAVLEREDGDSGDEEPMDYGMIRNFLESFKSQAGLAGPGLVRRGSNSDIYDRILASLPDLPSLRSCILVSKSFYTVYKDHKTFLLREVLNNEIGAALPFATTFIRAKDALRNTEYPTQTILKNLIDNQSAFWKTEYTMTEAHILSNLASTTKRLESHFSNLYKCRCAPYNKMLETEQFRFYRALYRVLLMVAISHEANRRPDLDISFISSLSDDELYQITEVYKFLDKLAQVTVLHPRVAWLWLANLDLDRTLELFATFPANAYKEIPLDSSPAALPNTRIEVEYTNLINTRDIRRLDSGISYAAILIDSLCSETCSECGESSQYSYNESNLHWLSNLFGAFPLSEFLPGHLSRNGILVAEIQERIFSPSFDISRMYIEMLEGENDTRRNQMDESWICERCVKRFIGEHFLSWFKRDLIKNGHVFQKNCWYGYNCRTQVHRFEHARNLNHLCDPLPSRDDYTKSGSKVIPGVIQSINDEEGEEGGENSEDGEEEESSEEDDD</sequence>
<accession>A0A286UQJ8</accession>
<reference evidence="2 3" key="1">
    <citation type="journal article" date="2017" name="Mol. Ecol.">
        <title>Comparative and population genomic landscape of Phellinus noxius: A hypervariable fungus causing root rot in trees.</title>
        <authorList>
            <person name="Chung C.L."/>
            <person name="Lee T.J."/>
            <person name="Akiba M."/>
            <person name="Lee H.H."/>
            <person name="Kuo T.H."/>
            <person name="Liu D."/>
            <person name="Ke H.M."/>
            <person name="Yokoi T."/>
            <person name="Roa M.B."/>
            <person name="Lu M.J."/>
            <person name="Chang Y.Y."/>
            <person name="Ann P.J."/>
            <person name="Tsai J.N."/>
            <person name="Chen C.Y."/>
            <person name="Tzean S.S."/>
            <person name="Ota Y."/>
            <person name="Hattori T."/>
            <person name="Sahashi N."/>
            <person name="Liou R.F."/>
            <person name="Kikuchi T."/>
            <person name="Tsai I.J."/>
        </authorList>
    </citation>
    <scope>NUCLEOTIDE SEQUENCE [LARGE SCALE GENOMIC DNA]</scope>
    <source>
        <strain evidence="2 3">FFPRI411160</strain>
    </source>
</reference>
<dbReference type="PANTHER" id="PTHR13060:SF0">
    <property type="entry name" value="PROTEIN ECDYSONELESS HOMOLOG"/>
    <property type="match status" value="1"/>
</dbReference>
<dbReference type="Proteomes" id="UP000217199">
    <property type="component" value="Unassembled WGS sequence"/>
</dbReference>
<feature type="region of interest" description="Disordered" evidence="1">
    <location>
        <begin position="524"/>
        <end position="557"/>
    </location>
</feature>
<name>A0A286UQJ8_9AGAM</name>
<evidence type="ECO:0000313" key="3">
    <source>
        <dbReference type="Proteomes" id="UP000217199"/>
    </source>
</evidence>
<dbReference type="GO" id="GO:0005634">
    <property type="term" value="C:nucleus"/>
    <property type="evidence" value="ECO:0007669"/>
    <property type="project" value="TreeGrafter"/>
</dbReference>
<dbReference type="InterPro" id="IPR010770">
    <property type="entry name" value="Ecd"/>
</dbReference>
<feature type="region of interest" description="Disordered" evidence="1">
    <location>
        <begin position="773"/>
        <end position="810"/>
    </location>
</feature>
<feature type="compositionally biased region" description="Basic and acidic residues" evidence="1">
    <location>
        <begin position="716"/>
        <end position="729"/>
    </location>
</feature>
<feature type="compositionally biased region" description="Acidic residues" evidence="1">
    <location>
        <begin position="635"/>
        <end position="645"/>
    </location>
</feature>